<dbReference type="SMART" id="SM00640">
    <property type="entry name" value="Glyco_32"/>
    <property type="match status" value="1"/>
</dbReference>
<dbReference type="SUPFAM" id="SSF49899">
    <property type="entry name" value="Concanavalin A-like lectins/glucanases"/>
    <property type="match status" value="1"/>
</dbReference>
<gene>
    <name evidence="6" type="ORF">IAC96_09765</name>
</gene>
<feature type="domain" description="Glycosyl hydrolase family 32 C-terminal" evidence="5">
    <location>
        <begin position="835"/>
        <end position="985"/>
    </location>
</feature>
<evidence type="ECO:0000256" key="2">
    <source>
        <dbReference type="ARBA" id="ARBA00022801"/>
    </source>
</evidence>
<dbReference type="Gene3D" id="2.60.120.560">
    <property type="entry name" value="Exo-inulinase, domain 1"/>
    <property type="match status" value="3"/>
</dbReference>
<evidence type="ECO:0000256" key="3">
    <source>
        <dbReference type="ARBA" id="ARBA00023295"/>
    </source>
</evidence>
<dbReference type="GO" id="GO:0005737">
    <property type="term" value="C:cytoplasm"/>
    <property type="evidence" value="ECO:0007669"/>
    <property type="project" value="TreeGrafter"/>
</dbReference>
<dbReference type="InterPro" id="IPR013148">
    <property type="entry name" value="Glyco_hydro_32_N"/>
</dbReference>
<dbReference type="PANTHER" id="PTHR42800:SF1">
    <property type="entry name" value="EXOINULINASE INUD (AFU_ORTHOLOGUE AFUA_5G00480)"/>
    <property type="match status" value="1"/>
</dbReference>
<proteinExistence type="inferred from homology"/>
<dbReference type="InterPro" id="IPR001362">
    <property type="entry name" value="Glyco_hydro_32"/>
</dbReference>
<evidence type="ECO:0000259" key="5">
    <source>
        <dbReference type="Pfam" id="PF08244"/>
    </source>
</evidence>
<dbReference type="GO" id="GO:0004575">
    <property type="term" value="F:sucrose alpha-glucosidase activity"/>
    <property type="evidence" value="ECO:0007669"/>
    <property type="project" value="TreeGrafter"/>
</dbReference>
<evidence type="ECO:0000313" key="6">
    <source>
        <dbReference type="EMBL" id="HIR89225.1"/>
    </source>
</evidence>
<dbReference type="Pfam" id="PF08244">
    <property type="entry name" value="Glyco_hydro_32C"/>
    <property type="match status" value="1"/>
</dbReference>
<dbReference type="InterPro" id="IPR006637">
    <property type="entry name" value="ChW"/>
</dbReference>
<dbReference type="SUPFAM" id="SSF75005">
    <property type="entry name" value="Arabinanase/levansucrase/invertase"/>
    <property type="match status" value="1"/>
</dbReference>
<accession>A0A9D1EFI5</accession>
<sequence length="1291" mass="143094">MLNLRKRAFGLCMGITMMTGLIGSTMPYVYAQSPTEYVAQAATEVQTLDPSGFVSKNGGKVSVQDGKVVMEKMGGDHFVLYDKLDHTINQFTMEADVTIQDGSSAALVFGVKDKNLPSASWHAANFNSNNQGDAIRVFRVDGGLSEFSKGDRGELDLSKSLHMKIDVTADGTFVYTLTNPDTGKQVVQEGTIDNWRGGYIGILTFESGAEWSNITLVDNSVELPSNDVSLDNSSGLFKTDLTDMVYSDGEWTVTENGVNAVSSGDSFLKSSKQGSDFVYEADVTFHERKGAASLVFRSNNNNDFKNCYVANINGEGGETRLFKFENDRALDVAVCKTVPVAENNTYHLSITAIGEHLVYAVNGQVVGSTGDYTQNTDDPNIGQNDAILEGYFGLLNYDGNATYQNVRSTVLTEENTPKLTGITADITDGTLTYPLNYQDGQYTCVTYVSNTASAIQLKPEVSEGTEVTITDANGNKVDGTVSLPEKINTFTITLKNPNSGAQTLYRTVICKEEASYYDETYRGQYHYSVKDGWGNDPNGMVYYNGIYHLFYQFYYGGPNWGPMHWGHATSTDLIHWEENPITFYPDEYGSMFSGCTVVDEDNTSGLFEDGEGGLVALITANGNGQRIIVAYSSDGMNWEKTEGVAVDWTEDPLGNRDFRDPKVFRYENKWFMAIAGGPLRIYSSDDLLNWEVESVYPDLHTECPEIYRIKVDGTEEYKWVLNRGGRYYKVGDFKQVDGKWTFVPDEEYKDQDSVMNFGKDSYAAMSYYQGAFDENQKPLIVINWMNTWDDYCNLVDDASGNVVFNGTYNLQLELGLKQDASGKYVLTQTPISQYETLRKDASVVLENQVIQPGENVLKDFNDDSYEIVANIKPEAGTTEAGFKVRTGNEQESVISYNFANQTITLDRSKAGRYPTDKFLEPMVQQTVTNPDGSVDLHIYVDRSSVEVFTSDNTVTGAMQIFPDKESTGAELYTVGGNATANVTIYPLSSIWNNEQPETPLQVSYRTHVQNEGWQDYVSDGALSGTKGKSLRLEGIEIRLDNNTIGGSVEYRTHVQNEGWQDYVSDGTMSGTKGKSLRLEAIQVRLTGAIAEKYDIYYRTHIQDKGWLGWASNDGKSGSAGLSKRLEAIEIRLVEKGGAAPGSTENAYLTNQKTANPTISYRTHVQNEGWQDYVTGGVMSGTKGKSLRLEAIQIQVNGDGLSGNVEYRTHVQNEGWQDYVANGAMSGTKGKSLRLEAIQIRLTGELAQKYSIEYRTHVQNEGWQNWVRDDAMSGTKGKSLRLEAIEIRLVKK</sequence>
<dbReference type="Proteomes" id="UP000824201">
    <property type="component" value="Unassembled WGS sequence"/>
</dbReference>
<organism evidence="6 7">
    <name type="scientific">Candidatus Fimimorpha faecalis</name>
    <dbReference type="NCBI Taxonomy" id="2840824"/>
    <lineage>
        <taxon>Bacteria</taxon>
        <taxon>Bacillati</taxon>
        <taxon>Bacillota</taxon>
        <taxon>Clostridia</taxon>
        <taxon>Eubacteriales</taxon>
        <taxon>Candidatus Fimimorpha</taxon>
    </lineage>
</organism>
<dbReference type="InterPro" id="IPR013320">
    <property type="entry name" value="ConA-like_dom_sf"/>
</dbReference>
<reference evidence="6" key="1">
    <citation type="submission" date="2020-10" db="EMBL/GenBank/DDBJ databases">
        <authorList>
            <person name="Gilroy R."/>
        </authorList>
    </citation>
    <scope>NUCLEOTIDE SEQUENCE</scope>
    <source>
        <strain evidence="6">ChiW13-3771</strain>
    </source>
</reference>
<comment type="similarity">
    <text evidence="1">Belongs to the glycosyl hydrolase 32 family.</text>
</comment>
<keyword evidence="3" id="KW-0326">Glycosidase</keyword>
<dbReference type="InterPro" id="IPR023296">
    <property type="entry name" value="Glyco_hydro_beta-prop_sf"/>
</dbReference>
<dbReference type="InterPro" id="IPR013189">
    <property type="entry name" value="Glyco_hydro_32_C"/>
</dbReference>
<dbReference type="EMBL" id="DVHN01000125">
    <property type="protein sequence ID" value="HIR89225.1"/>
    <property type="molecule type" value="Genomic_DNA"/>
</dbReference>
<dbReference type="CDD" id="cd18622">
    <property type="entry name" value="GH32_Inu-like"/>
    <property type="match status" value="1"/>
</dbReference>
<dbReference type="GO" id="GO:0005987">
    <property type="term" value="P:sucrose catabolic process"/>
    <property type="evidence" value="ECO:0007669"/>
    <property type="project" value="TreeGrafter"/>
</dbReference>
<comment type="caution">
    <text evidence="6">The sequence shown here is derived from an EMBL/GenBank/DDBJ whole genome shotgun (WGS) entry which is preliminary data.</text>
</comment>
<dbReference type="Gene3D" id="2.115.10.20">
    <property type="entry name" value="Glycosyl hydrolase domain, family 43"/>
    <property type="match status" value="1"/>
</dbReference>
<dbReference type="Pfam" id="PF07538">
    <property type="entry name" value="ChW"/>
    <property type="match status" value="6"/>
</dbReference>
<dbReference type="Pfam" id="PF00251">
    <property type="entry name" value="Glyco_hydro_32N"/>
    <property type="match status" value="1"/>
</dbReference>
<evidence type="ECO:0000259" key="4">
    <source>
        <dbReference type="Pfam" id="PF00251"/>
    </source>
</evidence>
<reference evidence="6" key="2">
    <citation type="journal article" date="2021" name="PeerJ">
        <title>Extensive microbial diversity within the chicken gut microbiome revealed by metagenomics and culture.</title>
        <authorList>
            <person name="Gilroy R."/>
            <person name="Ravi A."/>
            <person name="Getino M."/>
            <person name="Pursley I."/>
            <person name="Horton D.L."/>
            <person name="Alikhan N.F."/>
            <person name="Baker D."/>
            <person name="Gharbi K."/>
            <person name="Hall N."/>
            <person name="Watson M."/>
            <person name="Adriaenssens E.M."/>
            <person name="Foster-Nyarko E."/>
            <person name="Jarju S."/>
            <person name="Secka A."/>
            <person name="Antonio M."/>
            <person name="Oren A."/>
            <person name="Chaudhuri R.R."/>
            <person name="La Ragione R."/>
            <person name="Hildebrand F."/>
            <person name="Pallen M.J."/>
        </authorList>
    </citation>
    <scope>NUCLEOTIDE SEQUENCE</scope>
    <source>
        <strain evidence="6">ChiW13-3771</strain>
    </source>
</reference>
<dbReference type="PANTHER" id="PTHR42800">
    <property type="entry name" value="EXOINULINASE INUD (AFU_ORTHOLOGUE AFUA_5G00480)"/>
    <property type="match status" value="1"/>
</dbReference>
<feature type="domain" description="Glycosyl hydrolase family 32 N-terminal" evidence="4">
    <location>
        <begin position="526"/>
        <end position="816"/>
    </location>
</feature>
<keyword evidence="2" id="KW-0378">Hydrolase</keyword>
<dbReference type="SMART" id="SM00728">
    <property type="entry name" value="ChW"/>
    <property type="match status" value="6"/>
</dbReference>
<evidence type="ECO:0000313" key="7">
    <source>
        <dbReference type="Proteomes" id="UP000824201"/>
    </source>
</evidence>
<evidence type="ECO:0000256" key="1">
    <source>
        <dbReference type="ARBA" id="ARBA00009902"/>
    </source>
</evidence>
<protein>
    <submittedName>
        <fullName evidence="6">GH32 C-terminal domain-containing protein</fullName>
    </submittedName>
</protein>
<name>A0A9D1EFI5_9FIRM</name>